<keyword evidence="3" id="KW-0645">Protease</keyword>
<feature type="domain" description="CAAX prenyl protease 2/Lysostaphin resistance protein A-like" evidence="2">
    <location>
        <begin position="43"/>
        <end position="178"/>
    </location>
</feature>
<dbReference type="GO" id="GO:0080120">
    <property type="term" value="P:CAAX-box protein maturation"/>
    <property type="evidence" value="ECO:0007669"/>
    <property type="project" value="UniProtKB-ARBA"/>
</dbReference>
<feature type="transmembrane region" description="Helical" evidence="1">
    <location>
        <begin position="78"/>
        <end position="104"/>
    </location>
</feature>
<dbReference type="EMBL" id="QUNF01000003">
    <property type="protein sequence ID" value="REG92116.1"/>
    <property type="molecule type" value="Genomic_DNA"/>
</dbReference>
<sequence>MNKKKWLLISGSVLLSLVLFFIVFFQLTPPLTDIEQSSFKSFYLSSFIFPVLVAPLIEEIRFRGFLTKSKILQGIFLLLTPISLFVAGWDTIIFILVLVIYSIYALYKVYKFDALLDILIIVSSLFFSLHHLPFNANITWSWIPFLGVSFSLGLLFSWVIINKSIIWAFILHGGWNLVVSLLFLGHLHFGISEEPGEVISDEYHLEWKRIPFLNSNSGQYKPNGNVLTITNMNLQDVIGYAGPEILDSMLVTEPFVKYDITFQSENEAELKANFVKALEIDSLLIKKVK</sequence>
<organism evidence="3 4">
    <name type="scientific">Algoriphagus antarcticus</name>
    <dbReference type="NCBI Taxonomy" id="238540"/>
    <lineage>
        <taxon>Bacteria</taxon>
        <taxon>Pseudomonadati</taxon>
        <taxon>Bacteroidota</taxon>
        <taxon>Cytophagia</taxon>
        <taxon>Cytophagales</taxon>
        <taxon>Cyclobacteriaceae</taxon>
        <taxon>Algoriphagus</taxon>
    </lineage>
</organism>
<feature type="transmembrane region" description="Helical" evidence="1">
    <location>
        <begin position="110"/>
        <end position="129"/>
    </location>
</feature>
<feature type="transmembrane region" description="Helical" evidence="1">
    <location>
        <begin position="141"/>
        <end position="160"/>
    </location>
</feature>
<dbReference type="GO" id="GO:0006508">
    <property type="term" value="P:proteolysis"/>
    <property type="evidence" value="ECO:0007669"/>
    <property type="project" value="UniProtKB-KW"/>
</dbReference>
<dbReference type="Pfam" id="PF02517">
    <property type="entry name" value="Rce1-like"/>
    <property type="match status" value="1"/>
</dbReference>
<feature type="transmembrane region" description="Helical" evidence="1">
    <location>
        <begin position="7"/>
        <end position="27"/>
    </location>
</feature>
<protein>
    <submittedName>
        <fullName evidence="3">CAAX prenyl protease-like protein</fullName>
    </submittedName>
</protein>
<dbReference type="InterPro" id="IPR003675">
    <property type="entry name" value="Rce1/LyrA-like_dom"/>
</dbReference>
<gene>
    <name evidence="3" type="ORF">C8N25_103194</name>
</gene>
<name>A0A3E0E578_9BACT</name>
<dbReference type="Proteomes" id="UP000256405">
    <property type="component" value="Unassembled WGS sequence"/>
</dbReference>
<dbReference type="RefSeq" id="WP_086539327.1">
    <property type="nucleotide sequence ID" value="NZ_MSSW01000001.1"/>
</dbReference>
<dbReference type="OrthoDB" id="821236at2"/>
<keyword evidence="1" id="KW-0472">Membrane</keyword>
<evidence type="ECO:0000256" key="1">
    <source>
        <dbReference type="SAM" id="Phobius"/>
    </source>
</evidence>
<evidence type="ECO:0000259" key="2">
    <source>
        <dbReference type="Pfam" id="PF02517"/>
    </source>
</evidence>
<comment type="caution">
    <text evidence="3">The sequence shown here is derived from an EMBL/GenBank/DDBJ whole genome shotgun (WGS) entry which is preliminary data.</text>
</comment>
<keyword evidence="3" id="KW-0378">Hydrolase</keyword>
<dbReference type="AlphaFoldDB" id="A0A3E0E578"/>
<accession>A0A3E0E578</accession>
<dbReference type="GO" id="GO:0004175">
    <property type="term" value="F:endopeptidase activity"/>
    <property type="evidence" value="ECO:0007669"/>
    <property type="project" value="UniProtKB-ARBA"/>
</dbReference>
<proteinExistence type="predicted"/>
<feature type="transmembrane region" description="Helical" evidence="1">
    <location>
        <begin position="166"/>
        <end position="184"/>
    </location>
</feature>
<keyword evidence="1" id="KW-1133">Transmembrane helix</keyword>
<keyword evidence="4" id="KW-1185">Reference proteome</keyword>
<keyword evidence="1" id="KW-0812">Transmembrane</keyword>
<reference evidence="3 4" key="1">
    <citation type="submission" date="2018-08" db="EMBL/GenBank/DDBJ databases">
        <title>Genomic Encyclopedia of Archaeal and Bacterial Type Strains, Phase II (KMG-II): from individual species to whole genera.</title>
        <authorList>
            <person name="Goeker M."/>
        </authorList>
    </citation>
    <scope>NUCLEOTIDE SEQUENCE [LARGE SCALE GENOMIC DNA]</scope>
    <source>
        <strain evidence="3 4">DSM 15986</strain>
    </source>
</reference>
<evidence type="ECO:0000313" key="4">
    <source>
        <dbReference type="Proteomes" id="UP000256405"/>
    </source>
</evidence>
<evidence type="ECO:0000313" key="3">
    <source>
        <dbReference type="EMBL" id="REG92116.1"/>
    </source>
</evidence>